<comment type="similarity">
    <text evidence="2 3">Belongs to the DegT/DnrJ/EryC1 family.</text>
</comment>
<gene>
    <name evidence="4" type="ORF">XPG1_2297</name>
</gene>
<dbReference type="PIRSF" id="PIRSF000390">
    <property type="entry name" value="PLP_StrS"/>
    <property type="match status" value="1"/>
</dbReference>
<dbReference type="Gene3D" id="3.90.1150.10">
    <property type="entry name" value="Aspartate Aminotransferase, domain 1"/>
    <property type="match status" value="1"/>
</dbReference>
<dbReference type="HOGENOM" id="CLU_033332_7_1_6"/>
<reference evidence="4 5" key="1">
    <citation type="submission" date="2013-07" db="EMBL/GenBank/DDBJ databases">
        <authorList>
            <person name="Genoscope - CEA"/>
        </authorList>
    </citation>
    <scope>NUCLEOTIDE SEQUENCE [LARGE SCALE GENOMIC DNA]</scope>
    <source>
        <strain evidence="4 5">G6</strain>
    </source>
</reference>
<evidence type="ECO:0000313" key="5">
    <source>
        <dbReference type="Proteomes" id="UP000032735"/>
    </source>
</evidence>
<organism evidence="4 5">
    <name type="scientific">Xenorhabdus poinarii G6</name>
    <dbReference type="NCBI Taxonomy" id="1354304"/>
    <lineage>
        <taxon>Bacteria</taxon>
        <taxon>Pseudomonadati</taxon>
        <taxon>Pseudomonadota</taxon>
        <taxon>Gammaproteobacteria</taxon>
        <taxon>Enterobacterales</taxon>
        <taxon>Morganellaceae</taxon>
        <taxon>Xenorhabdus</taxon>
    </lineage>
</organism>
<dbReference type="GO" id="GO:0047310">
    <property type="term" value="F:glutamine-scyllo-inositol transaminase activity"/>
    <property type="evidence" value="ECO:0007669"/>
    <property type="project" value="UniProtKB-EC"/>
</dbReference>
<keyword evidence="1 3" id="KW-0663">Pyridoxal phosphate</keyword>
<dbReference type="InterPro" id="IPR015424">
    <property type="entry name" value="PyrdxlP-dep_Trfase"/>
</dbReference>
<dbReference type="AlphaFoldDB" id="A0A068R3U7"/>
<protein>
    <submittedName>
        <fullName evidence="4">Glutamine--scyllo-inositol transaminase</fullName>
        <ecNumber evidence="4">2.6.1.50</ecNumber>
    </submittedName>
</protein>
<dbReference type="KEGG" id="xpo:XPG1_2297"/>
<dbReference type="InterPro" id="IPR015421">
    <property type="entry name" value="PyrdxlP-dep_Trfase_major"/>
</dbReference>
<evidence type="ECO:0000256" key="1">
    <source>
        <dbReference type="ARBA" id="ARBA00022898"/>
    </source>
</evidence>
<evidence type="ECO:0000256" key="2">
    <source>
        <dbReference type="ARBA" id="ARBA00037999"/>
    </source>
</evidence>
<evidence type="ECO:0000313" key="4">
    <source>
        <dbReference type="EMBL" id="CDG21952.1"/>
    </source>
</evidence>
<dbReference type="InterPro" id="IPR000653">
    <property type="entry name" value="DegT/StrS_aminotransferase"/>
</dbReference>
<dbReference type="Proteomes" id="UP000032735">
    <property type="component" value="Chromosome"/>
</dbReference>
<dbReference type="STRING" id="1354304.XPG1_2297"/>
<dbReference type="Gene3D" id="3.40.640.10">
    <property type="entry name" value="Type I PLP-dependent aspartate aminotransferase-like (Major domain)"/>
    <property type="match status" value="1"/>
</dbReference>
<keyword evidence="4" id="KW-0808">Transferase</keyword>
<dbReference type="EMBL" id="FO704551">
    <property type="protein sequence ID" value="CDG21952.1"/>
    <property type="molecule type" value="Genomic_DNA"/>
</dbReference>
<dbReference type="GO" id="GO:0030170">
    <property type="term" value="F:pyridoxal phosphate binding"/>
    <property type="evidence" value="ECO:0007669"/>
    <property type="project" value="TreeGrafter"/>
</dbReference>
<dbReference type="EC" id="2.6.1.50" evidence="4"/>
<keyword evidence="5" id="KW-1185">Reference proteome</keyword>
<keyword evidence="4" id="KW-0032">Aminotransferase</keyword>
<dbReference type="SUPFAM" id="SSF53383">
    <property type="entry name" value="PLP-dependent transferases"/>
    <property type="match status" value="1"/>
</dbReference>
<accession>A0A068R3U7</accession>
<dbReference type="Pfam" id="PF01041">
    <property type="entry name" value="DegT_DnrJ_EryC1"/>
    <property type="match status" value="1"/>
</dbReference>
<dbReference type="PANTHER" id="PTHR30244:SF34">
    <property type="entry name" value="DTDP-4-AMINO-4,6-DIDEOXYGALACTOSE TRANSAMINASE"/>
    <property type="match status" value="1"/>
</dbReference>
<dbReference type="OrthoDB" id="9804264at2"/>
<dbReference type="CDD" id="cd00616">
    <property type="entry name" value="AHBA_syn"/>
    <property type="match status" value="1"/>
</dbReference>
<dbReference type="PANTHER" id="PTHR30244">
    <property type="entry name" value="TRANSAMINASE"/>
    <property type="match status" value="1"/>
</dbReference>
<dbReference type="RefSeq" id="WP_045959002.1">
    <property type="nucleotide sequence ID" value="NZ_FO704551.1"/>
</dbReference>
<proteinExistence type="inferred from homology"/>
<evidence type="ECO:0000256" key="3">
    <source>
        <dbReference type="RuleBase" id="RU004508"/>
    </source>
</evidence>
<dbReference type="InterPro" id="IPR015422">
    <property type="entry name" value="PyrdxlP-dep_Trfase_small"/>
</dbReference>
<dbReference type="GO" id="GO:0000271">
    <property type="term" value="P:polysaccharide biosynthetic process"/>
    <property type="evidence" value="ECO:0007669"/>
    <property type="project" value="TreeGrafter"/>
</dbReference>
<name>A0A068R3U7_9GAMM</name>
<sequence>MKLAINGGKAIRLTNFPKWPCFNESEDQALLRSLHQGYWWRNQGKENNFFEQEFSQYHNGYAITVNSGTVALELALLAAGVKPEDEVIVPAFTFISTSMAVQRVGAIPISINVLKSTYCIDHNLIEKNITPRTKAIIPVHMAGHLCDMNNIIKIVNKHDTIIIQDTAHAHGACGEEGKKIGDWGTLACFSFYNLNLMTAGEGGIVLCPTKELRDLVFLYSNCGRHAKDKEYQHTIIATNARLSEFSAAVLRIQLNRLKEQTKIRERNAANLKEMLKTLPEVTLQEYNTKIVTSHPHYMFTLNQRIAYIDRSYFVACLFAEGIPAFRAYKAIYYVDNYWLYPCATRNKQKFVDSCPIAEYIANRGVWIHHRALLGNYDGTLDIYRSIKSDFNIKKLMKYSVI</sequence>